<evidence type="ECO:0000313" key="2">
    <source>
        <dbReference type="EMBL" id="SEA83419.1"/>
    </source>
</evidence>
<sequence>MPGPGGACLLLALAAFATFFADVAFGAMRMQGFLGDVAEMLMLLAASILFVAGVLCREAAENKKDIQGRKSS</sequence>
<proteinExistence type="predicted"/>
<keyword evidence="1" id="KW-0812">Transmembrane</keyword>
<dbReference type="RefSeq" id="WP_093255221.1">
    <property type="nucleotide sequence ID" value="NZ_FNQM01000013.1"/>
</dbReference>
<organism evidence="2 3">
    <name type="scientific">Rubrimonas cliftonensis</name>
    <dbReference type="NCBI Taxonomy" id="89524"/>
    <lineage>
        <taxon>Bacteria</taxon>
        <taxon>Pseudomonadati</taxon>
        <taxon>Pseudomonadota</taxon>
        <taxon>Alphaproteobacteria</taxon>
        <taxon>Rhodobacterales</taxon>
        <taxon>Paracoccaceae</taxon>
        <taxon>Rubrimonas</taxon>
    </lineage>
</organism>
<protein>
    <submittedName>
        <fullName evidence="2">Uncharacterized protein</fullName>
    </submittedName>
</protein>
<dbReference type="Proteomes" id="UP000198703">
    <property type="component" value="Unassembled WGS sequence"/>
</dbReference>
<evidence type="ECO:0000313" key="3">
    <source>
        <dbReference type="Proteomes" id="UP000198703"/>
    </source>
</evidence>
<keyword evidence="3" id="KW-1185">Reference proteome</keyword>
<reference evidence="2 3" key="1">
    <citation type="submission" date="2016-10" db="EMBL/GenBank/DDBJ databases">
        <authorList>
            <person name="de Groot N.N."/>
        </authorList>
    </citation>
    <scope>NUCLEOTIDE SEQUENCE [LARGE SCALE GENOMIC DNA]</scope>
    <source>
        <strain evidence="2 3">DSM 15345</strain>
    </source>
</reference>
<keyword evidence="1" id="KW-1133">Transmembrane helix</keyword>
<dbReference type="OrthoDB" id="7875193at2"/>
<dbReference type="STRING" id="89524.SAMN05444370_11386"/>
<gene>
    <name evidence="2" type="ORF">SAMN05444370_11386</name>
</gene>
<evidence type="ECO:0000256" key="1">
    <source>
        <dbReference type="SAM" id="Phobius"/>
    </source>
</evidence>
<name>A0A1H4EF56_9RHOB</name>
<keyword evidence="1" id="KW-0472">Membrane</keyword>
<accession>A0A1H4EF56</accession>
<dbReference type="EMBL" id="FNQM01000013">
    <property type="protein sequence ID" value="SEA83419.1"/>
    <property type="molecule type" value="Genomic_DNA"/>
</dbReference>
<dbReference type="AlphaFoldDB" id="A0A1H4EF56"/>
<feature type="transmembrane region" description="Helical" evidence="1">
    <location>
        <begin position="37"/>
        <end position="56"/>
    </location>
</feature>